<organism evidence="9">
    <name type="scientific">Tetraselmis sp. GSL018</name>
    <dbReference type="NCBI Taxonomy" id="582737"/>
    <lineage>
        <taxon>Eukaryota</taxon>
        <taxon>Viridiplantae</taxon>
        <taxon>Chlorophyta</taxon>
        <taxon>core chlorophytes</taxon>
        <taxon>Chlorodendrophyceae</taxon>
        <taxon>Chlorodendrales</taxon>
        <taxon>Chlorodendraceae</taxon>
        <taxon>Tetraselmis</taxon>
    </lineage>
</organism>
<reference evidence="9" key="1">
    <citation type="submission" date="2014-05" db="EMBL/GenBank/DDBJ databases">
        <title>The transcriptome of the halophilic microalga Tetraselmis sp. GSL018 isolated from the Great Salt Lake, Utah.</title>
        <authorList>
            <person name="Jinkerson R.E."/>
            <person name="D'Adamo S."/>
            <person name="Posewitz M.C."/>
        </authorList>
    </citation>
    <scope>NUCLEOTIDE SEQUENCE</scope>
    <source>
        <strain evidence="9">GSL018</strain>
    </source>
</reference>
<dbReference type="InterPro" id="IPR017850">
    <property type="entry name" value="Alkaline_phosphatase_core_sf"/>
</dbReference>
<comment type="similarity">
    <text evidence="2">Belongs to the REXO1/REXO3 family.</text>
</comment>
<dbReference type="InterPro" id="IPR012337">
    <property type="entry name" value="RNaseH-like_sf"/>
</dbReference>
<dbReference type="GO" id="GO:0005634">
    <property type="term" value="C:nucleus"/>
    <property type="evidence" value="ECO:0007669"/>
    <property type="project" value="UniProtKB-SubCell"/>
</dbReference>
<dbReference type="GO" id="GO:0003676">
    <property type="term" value="F:nucleic acid binding"/>
    <property type="evidence" value="ECO:0007669"/>
    <property type="project" value="InterPro"/>
</dbReference>
<feature type="compositionally biased region" description="Gly residues" evidence="7">
    <location>
        <begin position="338"/>
        <end position="348"/>
    </location>
</feature>
<dbReference type="Pfam" id="PF00929">
    <property type="entry name" value="RNase_T"/>
    <property type="match status" value="1"/>
</dbReference>
<sequence length="448" mass="49281">MSKNMRKKKQKLARRDPFPPSYYVLKLNEMESLNYPLPVVDGKSISPPEGYAATAPGDGSRDGKLVGLDCEMCWTKEGLELTRVTLVDEDGMVLLDEFVMPTNQITDYNTKYSGITEEMLKGVTTTLEDVRHKVMEIVHDKTLLVGHGLENDLRSLRLLHANCIDTVVLYPHPKGLPHRPSLRFLAEKFLKKSIQGERHDSIEDASSAMKLAKLKFKHGPSWGTGSMPNMEPLVDTLARDGCRCALVASSTSLRHNAQGSADAIVAETDDQSLEKIKQKARQEDIHFIWGQWSDIGNFQAERASVRKELSSMGVALDPSCPHLDDAADADRRRHHPAAGGGVAPGNGAAGDPHAAERGSGGASYGQVLRRVDDRVAELWEGLEPNTLLVLVSGHGDSSEARRLQETKCRRTQETPLDGLPAWTARDEELAQALVKRTGRTICLAAVRQ</sequence>
<dbReference type="EMBL" id="GBEZ01002471">
    <property type="protein sequence ID" value="JAC82589.1"/>
    <property type="molecule type" value="Transcribed_RNA"/>
</dbReference>
<dbReference type="InterPro" id="IPR047021">
    <property type="entry name" value="REXO1/3/4-like"/>
</dbReference>
<evidence type="ECO:0000256" key="7">
    <source>
        <dbReference type="SAM" id="MobiDB-lite"/>
    </source>
</evidence>
<dbReference type="CDD" id="cd06145">
    <property type="entry name" value="REX1_like"/>
    <property type="match status" value="1"/>
</dbReference>
<keyword evidence="6" id="KW-0539">Nucleus</keyword>
<keyword evidence="5 9" id="KW-0269">Exonuclease</keyword>
<keyword evidence="4" id="KW-0378">Hydrolase</keyword>
<dbReference type="InterPro" id="IPR036397">
    <property type="entry name" value="RNaseH_sf"/>
</dbReference>
<dbReference type="InterPro" id="IPR034922">
    <property type="entry name" value="REX1-like_exo"/>
</dbReference>
<dbReference type="InterPro" id="IPR013520">
    <property type="entry name" value="Ribonucl_H"/>
</dbReference>
<keyword evidence="3" id="KW-0540">Nuclease</keyword>
<comment type="subcellular location">
    <subcellularLocation>
        <location evidence="1">Nucleus</location>
    </subcellularLocation>
</comment>
<feature type="region of interest" description="Disordered" evidence="7">
    <location>
        <begin position="323"/>
        <end position="363"/>
    </location>
</feature>
<evidence type="ECO:0000313" key="9">
    <source>
        <dbReference type="EMBL" id="JAC82589.1"/>
    </source>
</evidence>
<evidence type="ECO:0000256" key="1">
    <source>
        <dbReference type="ARBA" id="ARBA00004123"/>
    </source>
</evidence>
<dbReference type="GO" id="GO:0004527">
    <property type="term" value="F:exonuclease activity"/>
    <property type="evidence" value="ECO:0007669"/>
    <property type="project" value="UniProtKB-KW"/>
</dbReference>
<feature type="domain" description="Exonuclease" evidence="8">
    <location>
        <begin position="64"/>
        <end position="221"/>
    </location>
</feature>
<dbReference type="SUPFAM" id="SSF53098">
    <property type="entry name" value="Ribonuclease H-like"/>
    <property type="match status" value="1"/>
</dbReference>
<evidence type="ECO:0000256" key="5">
    <source>
        <dbReference type="ARBA" id="ARBA00022839"/>
    </source>
</evidence>
<name>A0A061SHQ1_9CHLO</name>
<dbReference type="SUPFAM" id="SSF53649">
    <property type="entry name" value="Alkaline phosphatase-like"/>
    <property type="match status" value="1"/>
</dbReference>
<evidence type="ECO:0000256" key="6">
    <source>
        <dbReference type="ARBA" id="ARBA00023242"/>
    </source>
</evidence>
<dbReference type="PANTHER" id="PTHR12801">
    <property type="entry name" value="RNA EXONUCLEASE REXO1 / RECO3 FAMILY MEMBER-RELATED"/>
    <property type="match status" value="1"/>
</dbReference>
<dbReference type="PANTHER" id="PTHR12801:SF157">
    <property type="entry name" value="SMALL RNA DEGRADING NUCLEASE 5"/>
    <property type="match status" value="1"/>
</dbReference>
<dbReference type="SMART" id="SM00479">
    <property type="entry name" value="EXOIII"/>
    <property type="match status" value="1"/>
</dbReference>
<dbReference type="Gene3D" id="3.30.420.10">
    <property type="entry name" value="Ribonuclease H-like superfamily/Ribonuclease H"/>
    <property type="match status" value="1"/>
</dbReference>
<evidence type="ECO:0000256" key="3">
    <source>
        <dbReference type="ARBA" id="ARBA00022722"/>
    </source>
</evidence>
<protein>
    <submittedName>
        <fullName evidence="9">RNA exonuclease 1</fullName>
    </submittedName>
</protein>
<accession>A0A061SHQ1</accession>
<proteinExistence type="inferred from homology"/>
<evidence type="ECO:0000256" key="2">
    <source>
        <dbReference type="ARBA" id="ARBA00006357"/>
    </source>
</evidence>
<dbReference type="AlphaFoldDB" id="A0A061SHQ1"/>
<evidence type="ECO:0000256" key="4">
    <source>
        <dbReference type="ARBA" id="ARBA00022801"/>
    </source>
</evidence>
<dbReference type="FunFam" id="3.30.420.10:FF:000019">
    <property type="entry name" value="RNA exonuclease NEF-sp"/>
    <property type="match status" value="1"/>
</dbReference>
<gene>
    <name evidence="9" type="primary">REXO1</name>
    <name evidence="9" type="ORF">TSPGSL018_5391</name>
</gene>
<evidence type="ECO:0000259" key="8">
    <source>
        <dbReference type="SMART" id="SM00479"/>
    </source>
</evidence>